<dbReference type="OrthoDB" id="2820488at2759"/>
<dbReference type="Gene3D" id="3.10.450.50">
    <property type="match status" value="1"/>
</dbReference>
<reference evidence="2 3" key="1">
    <citation type="journal article" date="2012" name="PLoS Pathog.">
        <title>Diverse lifestyles and strategies of plant pathogenesis encoded in the genomes of eighteen Dothideomycetes fungi.</title>
        <authorList>
            <person name="Ohm R.A."/>
            <person name="Feau N."/>
            <person name="Henrissat B."/>
            <person name="Schoch C.L."/>
            <person name="Horwitz B.A."/>
            <person name="Barry K.W."/>
            <person name="Condon B.J."/>
            <person name="Copeland A.C."/>
            <person name="Dhillon B."/>
            <person name="Glaser F."/>
            <person name="Hesse C.N."/>
            <person name="Kosti I."/>
            <person name="LaButti K."/>
            <person name="Lindquist E.A."/>
            <person name="Lucas S."/>
            <person name="Salamov A.A."/>
            <person name="Bradshaw R.E."/>
            <person name="Ciuffetti L."/>
            <person name="Hamelin R.C."/>
            <person name="Kema G.H.J."/>
            <person name="Lawrence C."/>
            <person name="Scott J.A."/>
            <person name="Spatafora J.W."/>
            <person name="Turgeon B.G."/>
            <person name="de Wit P.J.G.M."/>
            <person name="Zhong S."/>
            <person name="Goodwin S.B."/>
            <person name="Grigoriev I.V."/>
        </authorList>
    </citation>
    <scope>NUCLEOTIDE SEQUENCE [LARGE SCALE GENOMIC DNA]</scope>
    <source>
        <strain evidence="3">28A</strain>
    </source>
</reference>
<sequence length="164" mass="18214">MRFTIIASALLAPLAVLAAPMEAQAGSNMLVERQSTPPKPAPCVPNPKTTVEQTKQRAQAFAQAFIYHPNITEAFTYINSGYINHNPSVKNGFDNAWDVLAPIGNQQKITPLKTAFQSPQSWLNYKSDFGEVVDRYRWEDGCIAEHWDQGETFPTNIKNSGKST</sequence>
<evidence type="ECO:0000256" key="1">
    <source>
        <dbReference type="SAM" id="SignalP"/>
    </source>
</evidence>
<evidence type="ECO:0000313" key="3">
    <source>
        <dbReference type="Proteomes" id="UP000016935"/>
    </source>
</evidence>
<dbReference type="SUPFAM" id="SSF54427">
    <property type="entry name" value="NTF2-like"/>
    <property type="match status" value="1"/>
</dbReference>
<feature type="signal peptide" evidence="1">
    <location>
        <begin position="1"/>
        <end position="18"/>
    </location>
</feature>
<dbReference type="GeneID" id="19405944"/>
<organism evidence="2 3">
    <name type="scientific">Exserohilum turcicum (strain 28A)</name>
    <name type="common">Northern leaf blight fungus</name>
    <name type="synonym">Setosphaeria turcica</name>
    <dbReference type="NCBI Taxonomy" id="671987"/>
    <lineage>
        <taxon>Eukaryota</taxon>
        <taxon>Fungi</taxon>
        <taxon>Dikarya</taxon>
        <taxon>Ascomycota</taxon>
        <taxon>Pezizomycotina</taxon>
        <taxon>Dothideomycetes</taxon>
        <taxon>Pleosporomycetidae</taxon>
        <taxon>Pleosporales</taxon>
        <taxon>Pleosporineae</taxon>
        <taxon>Pleosporaceae</taxon>
        <taxon>Exserohilum</taxon>
    </lineage>
</organism>
<dbReference type="EMBL" id="KB908703">
    <property type="protein sequence ID" value="EOA85494.1"/>
    <property type="molecule type" value="Genomic_DNA"/>
</dbReference>
<dbReference type="eggNOG" id="ENOG502SPJZ">
    <property type="taxonomic scope" value="Eukaryota"/>
</dbReference>
<reference evidence="2 3" key="2">
    <citation type="journal article" date="2013" name="PLoS Genet.">
        <title>Comparative genome structure, secondary metabolite, and effector coding capacity across Cochliobolus pathogens.</title>
        <authorList>
            <person name="Condon B.J."/>
            <person name="Leng Y."/>
            <person name="Wu D."/>
            <person name="Bushley K.E."/>
            <person name="Ohm R.A."/>
            <person name="Otillar R."/>
            <person name="Martin J."/>
            <person name="Schackwitz W."/>
            <person name="Grimwood J."/>
            <person name="MohdZainudin N."/>
            <person name="Xue C."/>
            <person name="Wang R."/>
            <person name="Manning V.A."/>
            <person name="Dhillon B."/>
            <person name="Tu Z.J."/>
            <person name="Steffenson B.J."/>
            <person name="Salamov A."/>
            <person name="Sun H."/>
            <person name="Lowry S."/>
            <person name="LaButti K."/>
            <person name="Han J."/>
            <person name="Copeland A."/>
            <person name="Lindquist E."/>
            <person name="Barry K."/>
            <person name="Schmutz J."/>
            <person name="Baker S.E."/>
            <person name="Ciuffetti L.M."/>
            <person name="Grigoriev I.V."/>
            <person name="Zhong S."/>
            <person name="Turgeon B.G."/>
        </authorList>
    </citation>
    <scope>NUCLEOTIDE SEQUENCE [LARGE SCALE GENOMIC DNA]</scope>
    <source>
        <strain evidence="3">28A</strain>
    </source>
</reference>
<dbReference type="HOGENOM" id="CLU_100997_3_2_1"/>
<protein>
    <submittedName>
        <fullName evidence="2">Uncharacterized protein</fullName>
    </submittedName>
</protein>
<dbReference type="Proteomes" id="UP000016935">
    <property type="component" value="Unassembled WGS sequence"/>
</dbReference>
<keyword evidence="3" id="KW-1185">Reference proteome</keyword>
<dbReference type="RefSeq" id="XP_008027865.1">
    <property type="nucleotide sequence ID" value="XM_008029674.1"/>
</dbReference>
<name>R0K7J0_EXST2</name>
<accession>R0K7J0</accession>
<keyword evidence="1" id="KW-0732">Signal</keyword>
<proteinExistence type="predicted"/>
<dbReference type="InterPro" id="IPR032710">
    <property type="entry name" value="NTF2-like_dom_sf"/>
</dbReference>
<evidence type="ECO:0000313" key="2">
    <source>
        <dbReference type="EMBL" id="EOA85494.1"/>
    </source>
</evidence>
<feature type="chain" id="PRO_5004343141" evidence="1">
    <location>
        <begin position="19"/>
        <end position="164"/>
    </location>
</feature>
<dbReference type="AlphaFoldDB" id="R0K7J0"/>
<gene>
    <name evidence="2" type="ORF">SETTUDRAFT_91949</name>
</gene>